<proteinExistence type="predicted"/>
<dbReference type="EMBL" id="BAAAFA010000001">
    <property type="protein sequence ID" value="GAA0810220.1"/>
    <property type="molecule type" value="Genomic_DNA"/>
</dbReference>
<dbReference type="Gene3D" id="3.40.50.12780">
    <property type="entry name" value="N-terminal domain of ligase-like"/>
    <property type="match status" value="1"/>
</dbReference>
<protein>
    <submittedName>
        <fullName evidence="1">Uncharacterized protein</fullName>
    </submittedName>
</protein>
<dbReference type="InterPro" id="IPR053158">
    <property type="entry name" value="CapK_Type1_Caps_Biosynth"/>
</dbReference>
<gene>
    <name evidence="1" type="ORF">GCM10009111_00760</name>
</gene>
<sequence>MVKDFFWWLFKENIVINLIYREFFTLFFSKKQAQYNLEQDDVISKEYIIEHYKNKQPRWAIKGYSSGTTNTPLTVYRSIPSIFLEEYIVKSYLKYIGVPLRPNIVILRGDNIKTTAQKFWIKMPFSQRLIMSSYHISEQTALAYFKALEQYKPHIIFAYPSSITLLAKYAQKLNWKPSWNLSGVLTSSENFSATNQKIVRTIFGQVYDHYGQAERVAVLQQCKQGNYHVRNDYSYVEFLVDEHGTKIVGTNLHNKSMPLKRYDTHDYIEGLNSEGSCICGNKSDYVKRILGRDDDYIILNDGRQIGRLDTAFKGVNGLIECQLEQTRLTELIVRYVPTLNANTSNLQLTIKQNLTQKLGNDINILFEQVNEVPRTKAGKFKSVIRSKAVSNA</sequence>
<dbReference type="Proteomes" id="UP001500021">
    <property type="component" value="Unassembled WGS sequence"/>
</dbReference>
<evidence type="ECO:0000313" key="1">
    <source>
        <dbReference type="EMBL" id="GAA0810220.1"/>
    </source>
</evidence>
<comment type="caution">
    <text evidence="1">The sequence shown here is derived from an EMBL/GenBank/DDBJ whole genome shotgun (WGS) entry which is preliminary data.</text>
</comment>
<evidence type="ECO:0000313" key="2">
    <source>
        <dbReference type="Proteomes" id="UP001500021"/>
    </source>
</evidence>
<reference evidence="1 2" key="1">
    <citation type="journal article" date="2019" name="Int. J. Syst. Evol. Microbiol.">
        <title>The Global Catalogue of Microorganisms (GCM) 10K type strain sequencing project: providing services to taxonomists for standard genome sequencing and annotation.</title>
        <authorList>
            <consortium name="The Broad Institute Genomics Platform"/>
            <consortium name="The Broad Institute Genome Sequencing Center for Infectious Disease"/>
            <person name="Wu L."/>
            <person name="Ma J."/>
        </authorList>
    </citation>
    <scope>NUCLEOTIDE SEQUENCE [LARGE SCALE GENOMIC DNA]</scope>
    <source>
        <strain evidence="1 2">JCM 15608</strain>
    </source>
</reference>
<dbReference type="PANTHER" id="PTHR36932">
    <property type="entry name" value="CAPSULAR POLYSACCHARIDE BIOSYNTHESIS PROTEIN"/>
    <property type="match status" value="1"/>
</dbReference>
<accession>A0ABN1L2L7</accession>
<dbReference type="PANTHER" id="PTHR36932:SF1">
    <property type="entry name" value="CAPSULAR POLYSACCHARIDE BIOSYNTHESIS PROTEIN"/>
    <property type="match status" value="1"/>
</dbReference>
<organism evidence="1 2">
    <name type="scientific">Colwellia asteriadis</name>
    <dbReference type="NCBI Taxonomy" id="517723"/>
    <lineage>
        <taxon>Bacteria</taxon>
        <taxon>Pseudomonadati</taxon>
        <taxon>Pseudomonadota</taxon>
        <taxon>Gammaproteobacteria</taxon>
        <taxon>Alteromonadales</taxon>
        <taxon>Colwelliaceae</taxon>
        <taxon>Colwellia</taxon>
    </lineage>
</organism>
<dbReference type="RefSeq" id="WP_343813568.1">
    <property type="nucleotide sequence ID" value="NZ_BAAAFA010000001.1"/>
</dbReference>
<dbReference type="InterPro" id="IPR042099">
    <property type="entry name" value="ANL_N_sf"/>
</dbReference>
<dbReference type="SUPFAM" id="SSF56801">
    <property type="entry name" value="Acetyl-CoA synthetase-like"/>
    <property type="match status" value="1"/>
</dbReference>
<name>A0ABN1L2L7_9GAMM</name>
<keyword evidence="2" id="KW-1185">Reference proteome</keyword>